<dbReference type="OrthoDB" id="204305at2759"/>
<comment type="caution">
    <text evidence="2">The sequence shown here is derived from an EMBL/GenBank/DDBJ whole genome shotgun (WGS) entry which is preliminary data.</text>
</comment>
<sequence length="361" mass="41335">MKYISIVLYKRSTSLIAAFIVLILLGIIRWFFDGSAISNETTSYSSSSPLLINAKNKNQSIFYRRQTCSCTRPILAYKSNLIIIDETSSSLCSQYSTFRGFHQRIIAISMYGPKENALFGFNVSLNFLYDLIDDMKKIYPGWILRIYHDTSIKEDIICPIECAHNNVDFCNTSSLSNLGSVNDYIPPKIWRFLPAGDLLVDIMGSRDLDSPLSQRELDAVNEWLSTDKAWHAMRDHPFHGVPMLGGMWGFRPVLNRTMASIFLNKMLNHNLIKRYAGRGDQTFLTDHIWPNIQDHVLAHDSHLCTTWYGKNSQPWPTRRPPLNETSCFVGCVRPCCQKMKPPFGECPIACRPKNHTDWTMC</sequence>
<evidence type="ECO:0000256" key="1">
    <source>
        <dbReference type="SAM" id="Phobius"/>
    </source>
</evidence>
<proteinExistence type="predicted"/>
<reference evidence="2" key="1">
    <citation type="submission" date="2021-02" db="EMBL/GenBank/DDBJ databases">
        <authorList>
            <person name="Nowell W R."/>
        </authorList>
    </citation>
    <scope>NUCLEOTIDE SEQUENCE</scope>
</reference>
<dbReference type="Proteomes" id="UP000663882">
    <property type="component" value="Unassembled WGS sequence"/>
</dbReference>
<dbReference type="AlphaFoldDB" id="A0A814HXI2"/>
<keyword evidence="1" id="KW-1133">Transmembrane helix</keyword>
<organism evidence="2 3">
    <name type="scientific">Rotaria sordida</name>
    <dbReference type="NCBI Taxonomy" id="392033"/>
    <lineage>
        <taxon>Eukaryota</taxon>
        <taxon>Metazoa</taxon>
        <taxon>Spiralia</taxon>
        <taxon>Gnathifera</taxon>
        <taxon>Rotifera</taxon>
        <taxon>Eurotatoria</taxon>
        <taxon>Bdelloidea</taxon>
        <taxon>Philodinida</taxon>
        <taxon>Philodinidae</taxon>
        <taxon>Rotaria</taxon>
    </lineage>
</organism>
<gene>
    <name evidence="2" type="ORF">RFH988_LOCUS14941</name>
</gene>
<feature type="transmembrane region" description="Helical" evidence="1">
    <location>
        <begin position="12"/>
        <end position="32"/>
    </location>
</feature>
<name>A0A814HXI2_9BILA</name>
<keyword evidence="1" id="KW-0472">Membrane</keyword>
<keyword evidence="1" id="KW-0812">Transmembrane</keyword>
<dbReference type="EMBL" id="CAJNOO010000708">
    <property type="protein sequence ID" value="CAF1015993.1"/>
    <property type="molecule type" value="Genomic_DNA"/>
</dbReference>
<protein>
    <submittedName>
        <fullName evidence="2">Uncharacterized protein</fullName>
    </submittedName>
</protein>
<evidence type="ECO:0000313" key="3">
    <source>
        <dbReference type="Proteomes" id="UP000663882"/>
    </source>
</evidence>
<evidence type="ECO:0000313" key="2">
    <source>
        <dbReference type="EMBL" id="CAF1015993.1"/>
    </source>
</evidence>
<accession>A0A814HXI2</accession>